<feature type="non-terminal residue" evidence="2">
    <location>
        <position position="1"/>
    </location>
</feature>
<feature type="region of interest" description="Disordered" evidence="1">
    <location>
        <begin position="329"/>
        <end position="377"/>
    </location>
</feature>
<comment type="caution">
    <text evidence="2">The sequence shown here is derived from an EMBL/GenBank/DDBJ whole genome shotgun (WGS) entry which is preliminary data.</text>
</comment>
<proteinExistence type="predicted"/>
<feature type="region of interest" description="Disordered" evidence="1">
    <location>
        <begin position="190"/>
        <end position="210"/>
    </location>
</feature>
<reference evidence="3" key="1">
    <citation type="submission" date="2017-09" db="EMBL/GenBank/DDBJ databases">
        <title>Depth-based differentiation of microbial function through sediment-hosted aquifers and enrichment of novel symbionts in the deep terrestrial subsurface.</title>
        <authorList>
            <person name="Probst A.J."/>
            <person name="Ladd B."/>
            <person name="Jarett J.K."/>
            <person name="Geller-Mcgrath D.E."/>
            <person name="Sieber C.M.K."/>
            <person name="Emerson J.B."/>
            <person name="Anantharaman K."/>
            <person name="Thomas B.C."/>
            <person name="Malmstrom R."/>
            <person name="Stieglmeier M."/>
            <person name="Klingl A."/>
            <person name="Woyke T."/>
            <person name="Ryan C.M."/>
            <person name="Banfield J.F."/>
        </authorList>
    </citation>
    <scope>NUCLEOTIDE SEQUENCE [LARGE SCALE GENOMIC DNA]</scope>
</reference>
<dbReference type="AlphaFoldDB" id="A0A2M7U2T2"/>
<evidence type="ECO:0000256" key="1">
    <source>
        <dbReference type="SAM" id="MobiDB-lite"/>
    </source>
</evidence>
<evidence type="ECO:0000313" key="2">
    <source>
        <dbReference type="EMBL" id="PIZ64671.1"/>
    </source>
</evidence>
<dbReference type="EMBL" id="PFOD01000072">
    <property type="protein sequence ID" value="PIZ64671.1"/>
    <property type="molecule type" value="Genomic_DNA"/>
</dbReference>
<protein>
    <submittedName>
        <fullName evidence="2">Uncharacterized protein</fullName>
    </submittedName>
</protein>
<sequence>LTKTDNGDKDIDPKIKGFMGSMVGYKPSAVSAFDMKYDSAPQENDTDIKGQAPVLQIPINPGAFVNVPKTEYSIGGNYEAMVVFAAEDRVTIHIGRHEYITSSKQCGSGKCSGGYWIYVKDICVDKQILNAYRGVEAVQKSAGSDLNPIQLPMVSAGQPLGVAKGNSVTIGVRDDGPFISTSKPFYWEGYENGTPPDGSGERGDQGGQQGQTTCMEVEKVHIDTNNNKPQTVKITRKTTPNISGWVKFGYYNGVEYKRVEGASPLPQGAVNSTPDEMGFANFPGDVSFGNYDLSSGKSVSLKVDSMTTQVDGSECRTYYYNCTKDACTSGDSKEVNTPTSTPSPSPSSQPPASQGATTTPTPTPTSNGTLTSGGVVETSSAETITVTSDTIIESNCYSVPELGTVQFCSQDV</sequence>
<gene>
    <name evidence="2" type="ORF">COY14_04145</name>
</gene>
<organism evidence="2 3">
    <name type="scientific">Candidatus Roizmanbacteria bacterium CG_4_10_14_0_2_um_filter_36_9</name>
    <dbReference type="NCBI Taxonomy" id="1974823"/>
    <lineage>
        <taxon>Bacteria</taxon>
        <taxon>Candidatus Roizmaniibacteriota</taxon>
    </lineage>
</organism>
<feature type="compositionally biased region" description="Low complexity" evidence="1">
    <location>
        <begin position="350"/>
        <end position="374"/>
    </location>
</feature>
<name>A0A2M7U2T2_9BACT</name>
<accession>A0A2M7U2T2</accession>
<dbReference type="Proteomes" id="UP000230027">
    <property type="component" value="Unassembled WGS sequence"/>
</dbReference>
<evidence type="ECO:0000313" key="3">
    <source>
        <dbReference type="Proteomes" id="UP000230027"/>
    </source>
</evidence>